<reference evidence="2 3" key="1">
    <citation type="journal article" date="2020" name="Mol. Plant">
        <title>The Chromosome-Based Rubber Tree Genome Provides New Insights into Spurge Genome Evolution and Rubber Biosynthesis.</title>
        <authorList>
            <person name="Liu J."/>
            <person name="Shi C."/>
            <person name="Shi C.C."/>
            <person name="Li W."/>
            <person name="Zhang Q.J."/>
            <person name="Zhang Y."/>
            <person name="Li K."/>
            <person name="Lu H.F."/>
            <person name="Shi C."/>
            <person name="Zhu S.T."/>
            <person name="Xiao Z.Y."/>
            <person name="Nan H."/>
            <person name="Yue Y."/>
            <person name="Zhu X.G."/>
            <person name="Wu Y."/>
            <person name="Hong X.N."/>
            <person name="Fan G.Y."/>
            <person name="Tong Y."/>
            <person name="Zhang D."/>
            <person name="Mao C.L."/>
            <person name="Liu Y.L."/>
            <person name="Hao S.J."/>
            <person name="Liu W.Q."/>
            <person name="Lv M.Q."/>
            <person name="Zhang H.B."/>
            <person name="Liu Y."/>
            <person name="Hu-Tang G.R."/>
            <person name="Wang J.P."/>
            <person name="Wang J.H."/>
            <person name="Sun Y.H."/>
            <person name="Ni S.B."/>
            <person name="Chen W.B."/>
            <person name="Zhang X.C."/>
            <person name="Jiao Y.N."/>
            <person name="Eichler E.E."/>
            <person name="Li G.H."/>
            <person name="Liu X."/>
            <person name="Gao L.Z."/>
        </authorList>
    </citation>
    <scope>NUCLEOTIDE SEQUENCE [LARGE SCALE GENOMIC DNA]</scope>
    <source>
        <strain evidence="3">cv. GT1</strain>
        <tissue evidence="2">Leaf</tissue>
    </source>
</reference>
<dbReference type="PANTHER" id="PTHR36766:SF38">
    <property type="entry name" value="DISEASE RESISTANCE PROTEIN RGA3"/>
    <property type="match status" value="1"/>
</dbReference>
<dbReference type="AlphaFoldDB" id="A0A6A6N651"/>
<dbReference type="PANTHER" id="PTHR36766">
    <property type="entry name" value="PLANT BROAD-SPECTRUM MILDEW RESISTANCE PROTEIN RPW8"/>
    <property type="match status" value="1"/>
</dbReference>
<evidence type="ECO:0000313" key="2">
    <source>
        <dbReference type="EMBL" id="KAF2321140.1"/>
    </source>
</evidence>
<proteinExistence type="predicted"/>
<dbReference type="EMBL" id="JAAGAX010000003">
    <property type="protein sequence ID" value="KAF2321140.1"/>
    <property type="molecule type" value="Genomic_DNA"/>
</dbReference>
<keyword evidence="1" id="KW-0611">Plant defense</keyword>
<dbReference type="InterPro" id="IPR032675">
    <property type="entry name" value="LRR_dom_sf"/>
</dbReference>
<dbReference type="Gene3D" id="3.80.10.10">
    <property type="entry name" value="Ribonuclease Inhibitor"/>
    <property type="match status" value="2"/>
</dbReference>
<accession>A0A6A6N651</accession>
<evidence type="ECO:0000313" key="3">
    <source>
        <dbReference type="Proteomes" id="UP000467840"/>
    </source>
</evidence>
<comment type="caution">
    <text evidence="2">The sequence shown here is derived from an EMBL/GenBank/DDBJ whole genome shotgun (WGS) entry which is preliminary data.</text>
</comment>
<keyword evidence="3" id="KW-1185">Reference proteome</keyword>
<dbReference type="GO" id="GO:0006952">
    <property type="term" value="P:defense response"/>
    <property type="evidence" value="ECO:0007669"/>
    <property type="project" value="UniProtKB-KW"/>
</dbReference>
<dbReference type="SUPFAM" id="SSF52047">
    <property type="entry name" value="RNI-like"/>
    <property type="match status" value="1"/>
</dbReference>
<evidence type="ECO:0000256" key="1">
    <source>
        <dbReference type="ARBA" id="ARBA00022821"/>
    </source>
</evidence>
<sequence length="285" mass="32129">MLGKASFSLAVDEGPSDIIEVEKSELLLEKHEPHPNLQHLTVEHFKDEVPCFWASPSITFFPSLQEIQLKHCTSLRGWWRRNGVELALSFKIDNEELQRFHFHAAVSISPSRAPLGTCQSKNLTSLQKLEILSCPKLASMSQDMGRLKCLQHLKIVDCDELISDDSDAMEWGDLGSLQSLNIRGLPKLTSPPKGLQFVTNLQELTIDNCASLMALQDWIGNLTSIRWLIISRLTSLPEGMHLLTSLQQLIIYECLKLSVKCIKEKGVDWPKIAHIPNLYTHPPGF</sequence>
<name>A0A6A6N651_HEVBR</name>
<organism evidence="2 3">
    <name type="scientific">Hevea brasiliensis</name>
    <name type="common">Para rubber tree</name>
    <name type="synonym">Siphonia brasiliensis</name>
    <dbReference type="NCBI Taxonomy" id="3981"/>
    <lineage>
        <taxon>Eukaryota</taxon>
        <taxon>Viridiplantae</taxon>
        <taxon>Streptophyta</taxon>
        <taxon>Embryophyta</taxon>
        <taxon>Tracheophyta</taxon>
        <taxon>Spermatophyta</taxon>
        <taxon>Magnoliopsida</taxon>
        <taxon>eudicotyledons</taxon>
        <taxon>Gunneridae</taxon>
        <taxon>Pentapetalae</taxon>
        <taxon>rosids</taxon>
        <taxon>fabids</taxon>
        <taxon>Malpighiales</taxon>
        <taxon>Euphorbiaceae</taxon>
        <taxon>Crotonoideae</taxon>
        <taxon>Micrandreae</taxon>
        <taxon>Hevea</taxon>
    </lineage>
</organism>
<dbReference type="Proteomes" id="UP000467840">
    <property type="component" value="Chromosome 10"/>
</dbReference>
<protein>
    <recommendedName>
        <fullName evidence="4">NB-ARC domain-containing protein</fullName>
    </recommendedName>
</protein>
<gene>
    <name evidence="2" type="ORF">GH714_034467</name>
</gene>
<evidence type="ECO:0008006" key="4">
    <source>
        <dbReference type="Google" id="ProtNLM"/>
    </source>
</evidence>